<dbReference type="GO" id="GO:0003677">
    <property type="term" value="F:DNA binding"/>
    <property type="evidence" value="ECO:0007669"/>
    <property type="project" value="UniProtKB-KW"/>
</dbReference>
<keyword evidence="4" id="KW-1185">Reference proteome</keyword>
<dbReference type="Proteomes" id="UP000278440">
    <property type="component" value="Unassembled WGS sequence"/>
</dbReference>
<reference evidence="3 4" key="1">
    <citation type="submission" date="2018-10" db="EMBL/GenBank/DDBJ databases">
        <title>Sequencing the genomes of 1000 actinobacteria strains.</title>
        <authorList>
            <person name="Klenk H.-P."/>
        </authorList>
    </citation>
    <scope>NUCLEOTIDE SEQUENCE [LARGE SCALE GENOMIC DNA]</scope>
    <source>
        <strain evidence="3 4">DSM 44267</strain>
    </source>
</reference>
<dbReference type="SMART" id="SM00347">
    <property type="entry name" value="HTH_MARR"/>
    <property type="match status" value="1"/>
</dbReference>
<feature type="region of interest" description="Disordered" evidence="1">
    <location>
        <begin position="1"/>
        <end position="33"/>
    </location>
</feature>
<dbReference type="Gene3D" id="1.10.10.10">
    <property type="entry name" value="Winged helix-like DNA-binding domain superfamily/Winged helix DNA-binding domain"/>
    <property type="match status" value="1"/>
</dbReference>
<name>A0A495Y3W2_9MICO</name>
<dbReference type="PANTHER" id="PTHR33164:SF43">
    <property type="entry name" value="HTH-TYPE TRANSCRIPTIONAL REPRESSOR YETL"/>
    <property type="match status" value="1"/>
</dbReference>
<dbReference type="InterPro" id="IPR036390">
    <property type="entry name" value="WH_DNA-bd_sf"/>
</dbReference>
<keyword evidence="3" id="KW-0238">DNA-binding</keyword>
<sequence>MAAPRDDAPPAPSVTSVTSVTSMTPESSQVDDRPLDELLMGAARALRHHWADGLQEAGLSPHDARALRVVGRHGPCRLGVVAEHLRIAPRSVTDVVDRLEQRGLVERVPDPDDRRATTVRPTPTGEQVLSTVDAARRVGAAEFFGRLTDDERAALRTMLVTLEG</sequence>
<comment type="caution">
    <text evidence="3">The sequence shown here is derived from an EMBL/GenBank/DDBJ whole genome shotgun (WGS) entry which is preliminary data.</text>
</comment>
<dbReference type="InterPro" id="IPR036388">
    <property type="entry name" value="WH-like_DNA-bd_sf"/>
</dbReference>
<evidence type="ECO:0000259" key="2">
    <source>
        <dbReference type="PROSITE" id="PS50995"/>
    </source>
</evidence>
<evidence type="ECO:0000313" key="3">
    <source>
        <dbReference type="EMBL" id="RKT80056.1"/>
    </source>
</evidence>
<dbReference type="GO" id="GO:0003700">
    <property type="term" value="F:DNA-binding transcription factor activity"/>
    <property type="evidence" value="ECO:0007669"/>
    <property type="project" value="InterPro"/>
</dbReference>
<dbReference type="InterPro" id="IPR000835">
    <property type="entry name" value="HTH_MarR-typ"/>
</dbReference>
<dbReference type="PRINTS" id="PR00598">
    <property type="entry name" value="HTHMARR"/>
</dbReference>
<dbReference type="PANTHER" id="PTHR33164">
    <property type="entry name" value="TRANSCRIPTIONAL REGULATOR, MARR FAMILY"/>
    <property type="match status" value="1"/>
</dbReference>
<dbReference type="RefSeq" id="WP_245963728.1">
    <property type="nucleotide sequence ID" value="NZ_RBXT01000001.1"/>
</dbReference>
<accession>A0A495Y3W2</accession>
<gene>
    <name evidence="3" type="ORF">DFJ68_3535</name>
</gene>
<feature type="compositionally biased region" description="Low complexity" evidence="1">
    <location>
        <begin position="13"/>
        <end position="28"/>
    </location>
</feature>
<feature type="domain" description="HTH marR-type" evidence="2">
    <location>
        <begin position="32"/>
        <end position="164"/>
    </location>
</feature>
<protein>
    <submittedName>
        <fullName evidence="3">DNA-binding MarR family transcriptional regulator</fullName>
    </submittedName>
</protein>
<dbReference type="InterPro" id="IPR039422">
    <property type="entry name" value="MarR/SlyA-like"/>
</dbReference>
<dbReference type="GO" id="GO:0006950">
    <property type="term" value="P:response to stress"/>
    <property type="evidence" value="ECO:0007669"/>
    <property type="project" value="TreeGrafter"/>
</dbReference>
<dbReference type="SUPFAM" id="SSF46785">
    <property type="entry name" value="Winged helix' DNA-binding domain"/>
    <property type="match status" value="1"/>
</dbReference>
<proteinExistence type="predicted"/>
<dbReference type="PROSITE" id="PS50995">
    <property type="entry name" value="HTH_MARR_2"/>
    <property type="match status" value="1"/>
</dbReference>
<organism evidence="3 4">
    <name type="scientific">Terracoccus luteus</name>
    <dbReference type="NCBI Taxonomy" id="53356"/>
    <lineage>
        <taxon>Bacteria</taxon>
        <taxon>Bacillati</taxon>
        <taxon>Actinomycetota</taxon>
        <taxon>Actinomycetes</taxon>
        <taxon>Micrococcales</taxon>
        <taxon>Intrasporangiaceae</taxon>
        <taxon>Terracoccus</taxon>
    </lineage>
</organism>
<dbReference type="Pfam" id="PF12802">
    <property type="entry name" value="MarR_2"/>
    <property type="match status" value="1"/>
</dbReference>
<evidence type="ECO:0000313" key="4">
    <source>
        <dbReference type="Proteomes" id="UP000278440"/>
    </source>
</evidence>
<evidence type="ECO:0000256" key="1">
    <source>
        <dbReference type="SAM" id="MobiDB-lite"/>
    </source>
</evidence>
<dbReference type="AlphaFoldDB" id="A0A495Y3W2"/>
<dbReference type="EMBL" id="RBXT01000001">
    <property type="protein sequence ID" value="RKT80056.1"/>
    <property type="molecule type" value="Genomic_DNA"/>
</dbReference>